<dbReference type="CDD" id="cd07067">
    <property type="entry name" value="HP_PGM_like"/>
    <property type="match status" value="1"/>
</dbReference>
<dbReference type="SUPFAM" id="SSF53254">
    <property type="entry name" value="Phosphoglycerate mutase-like"/>
    <property type="match status" value="1"/>
</dbReference>
<protein>
    <submittedName>
        <fullName evidence="1">Phosphoglycerate mutase family protein</fullName>
    </submittedName>
</protein>
<dbReference type="RefSeq" id="WP_268611760.1">
    <property type="nucleotide sequence ID" value="NZ_CP113797.1"/>
</dbReference>
<dbReference type="AlphaFoldDB" id="A0A9E8ZH46"/>
<evidence type="ECO:0000313" key="2">
    <source>
        <dbReference type="Proteomes" id="UP001163152"/>
    </source>
</evidence>
<reference evidence="1" key="1">
    <citation type="submission" date="2022-12" db="EMBL/GenBank/DDBJ databases">
        <title>Polyphasic identification of a Novel Hot-Spring Cyanobacterium Ocullathermofonsia sinensis gen nov. sp. nov. and Genomic Insights on its Adaptations to the Thermal Habitat.</title>
        <authorList>
            <person name="Daroch M."/>
            <person name="Tang J."/>
            <person name="Jiang Y."/>
        </authorList>
    </citation>
    <scope>NUCLEOTIDE SEQUENCE</scope>
    <source>
        <strain evidence="1">PKUAC-SCTA174</strain>
    </source>
</reference>
<dbReference type="GO" id="GO:0016791">
    <property type="term" value="F:phosphatase activity"/>
    <property type="evidence" value="ECO:0007669"/>
    <property type="project" value="TreeGrafter"/>
</dbReference>
<dbReference type="SMART" id="SM00855">
    <property type="entry name" value="PGAM"/>
    <property type="match status" value="1"/>
</dbReference>
<name>A0A9E8ZH46_9CYAN</name>
<proteinExistence type="predicted"/>
<dbReference type="PANTHER" id="PTHR48100">
    <property type="entry name" value="BROAD-SPECIFICITY PHOSPHATASE YOR283W-RELATED"/>
    <property type="match status" value="1"/>
</dbReference>
<dbReference type="InterPro" id="IPR013078">
    <property type="entry name" value="His_Pase_superF_clade-1"/>
</dbReference>
<dbReference type="Gene3D" id="3.40.50.1240">
    <property type="entry name" value="Phosphoglycerate mutase-like"/>
    <property type="match status" value="1"/>
</dbReference>
<keyword evidence="2" id="KW-1185">Reference proteome</keyword>
<accession>A0A9E8ZH46</accession>
<dbReference type="InterPro" id="IPR050275">
    <property type="entry name" value="PGM_Phosphatase"/>
</dbReference>
<organism evidence="1 2">
    <name type="scientific">Thermocoleostomius sinensis A174</name>
    <dbReference type="NCBI Taxonomy" id="2016057"/>
    <lineage>
        <taxon>Bacteria</taxon>
        <taxon>Bacillati</taxon>
        <taxon>Cyanobacteriota</taxon>
        <taxon>Cyanophyceae</taxon>
        <taxon>Oculatellales</taxon>
        <taxon>Oculatellaceae</taxon>
        <taxon>Thermocoleostomius</taxon>
    </lineage>
</organism>
<sequence length="233" mass="26583">MVTVWFIRHAESESNAGLPTRDPASTRITPTGEEQAQQIADCLPDAPSLIVTSPYLRTKQTAQPTIQRFASVPQAEWPIQEFTFLAPRNYYNTTRLQRYPMVQAYWQHADPFYVEDEGAESFADLVGRVEWVRSHILQLSETATQRDKHPDSFIVAFSHGRFIRAVAWVLLVRPQTIDRTTMQQFQAFSESVLVPNGTILKVQAQASEVWLSGLQTEHMQKPQQMISDPQVKP</sequence>
<dbReference type="EMBL" id="CP113797">
    <property type="protein sequence ID" value="WAL61724.1"/>
    <property type="molecule type" value="Genomic_DNA"/>
</dbReference>
<gene>
    <name evidence="1" type="ORF">OXH18_06990</name>
</gene>
<dbReference type="KEGG" id="tsin:OXH18_06990"/>
<dbReference type="Pfam" id="PF00300">
    <property type="entry name" value="His_Phos_1"/>
    <property type="match status" value="1"/>
</dbReference>
<dbReference type="Proteomes" id="UP001163152">
    <property type="component" value="Chromosome"/>
</dbReference>
<evidence type="ECO:0000313" key="1">
    <source>
        <dbReference type="EMBL" id="WAL61724.1"/>
    </source>
</evidence>
<dbReference type="InterPro" id="IPR029033">
    <property type="entry name" value="His_PPase_superfam"/>
</dbReference>